<feature type="compositionally biased region" description="Basic and acidic residues" evidence="1">
    <location>
        <begin position="39"/>
        <end position="57"/>
    </location>
</feature>
<dbReference type="RefSeq" id="WP_191695217.1">
    <property type="nucleotide sequence ID" value="NZ_JACSQN010000011.1"/>
</dbReference>
<evidence type="ECO:0000313" key="2">
    <source>
        <dbReference type="EMBL" id="MBD7985389.1"/>
    </source>
</evidence>
<name>A0ABR8UBH9_9BACL</name>
<reference evidence="2 3" key="1">
    <citation type="submission" date="2020-08" db="EMBL/GenBank/DDBJ databases">
        <title>A Genomic Blueprint of the Chicken Gut Microbiome.</title>
        <authorList>
            <person name="Gilroy R."/>
            <person name="Ravi A."/>
            <person name="Getino M."/>
            <person name="Pursley I."/>
            <person name="Horton D.L."/>
            <person name="Alikhan N.-F."/>
            <person name="Baker D."/>
            <person name="Gharbi K."/>
            <person name="Hall N."/>
            <person name="Watson M."/>
            <person name="Adriaenssens E.M."/>
            <person name="Foster-Nyarko E."/>
            <person name="Jarju S."/>
            <person name="Secka A."/>
            <person name="Antonio M."/>
            <person name="Oren A."/>
            <person name="Chaudhuri R."/>
            <person name="La Ragione R.M."/>
            <person name="Hildebrand F."/>
            <person name="Pallen M.J."/>
        </authorList>
    </citation>
    <scope>NUCLEOTIDE SEQUENCE [LARGE SCALE GENOMIC DNA]</scope>
    <source>
        <strain evidence="2 3">Sa2YVA2</strain>
    </source>
</reference>
<organism evidence="2 3">
    <name type="scientific">Sporosarcina quadrami</name>
    <dbReference type="NCBI Taxonomy" id="2762234"/>
    <lineage>
        <taxon>Bacteria</taxon>
        <taxon>Bacillati</taxon>
        <taxon>Bacillota</taxon>
        <taxon>Bacilli</taxon>
        <taxon>Bacillales</taxon>
        <taxon>Caryophanaceae</taxon>
        <taxon>Sporosarcina</taxon>
    </lineage>
</organism>
<dbReference type="EMBL" id="JACSQN010000011">
    <property type="protein sequence ID" value="MBD7985389.1"/>
    <property type="molecule type" value="Genomic_DNA"/>
</dbReference>
<gene>
    <name evidence="2" type="ORF">H9649_12385</name>
</gene>
<feature type="region of interest" description="Disordered" evidence="1">
    <location>
        <begin position="1"/>
        <end position="57"/>
    </location>
</feature>
<protein>
    <submittedName>
        <fullName evidence="2">Uncharacterized protein</fullName>
    </submittedName>
</protein>
<keyword evidence="3" id="KW-1185">Reference proteome</keyword>
<evidence type="ECO:0000313" key="3">
    <source>
        <dbReference type="Proteomes" id="UP000626786"/>
    </source>
</evidence>
<comment type="caution">
    <text evidence="2">The sequence shown here is derived from an EMBL/GenBank/DDBJ whole genome shotgun (WGS) entry which is preliminary data.</text>
</comment>
<sequence>MKQGAHSNMYSNPKTPGNRNEVKEEISMELAELGNLTPKQEKMTPNHRETAEKDKHY</sequence>
<dbReference type="Proteomes" id="UP000626786">
    <property type="component" value="Unassembled WGS sequence"/>
</dbReference>
<feature type="compositionally biased region" description="Polar residues" evidence="1">
    <location>
        <begin position="1"/>
        <end position="18"/>
    </location>
</feature>
<accession>A0ABR8UBH9</accession>
<evidence type="ECO:0000256" key="1">
    <source>
        <dbReference type="SAM" id="MobiDB-lite"/>
    </source>
</evidence>
<proteinExistence type="predicted"/>